<dbReference type="EMBL" id="BGPR01003861">
    <property type="protein sequence ID" value="GBM93260.1"/>
    <property type="molecule type" value="Genomic_DNA"/>
</dbReference>
<dbReference type="Proteomes" id="UP000499080">
    <property type="component" value="Unassembled WGS sequence"/>
</dbReference>
<dbReference type="OrthoDB" id="6472236at2759"/>
<evidence type="ECO:0000313" key="2">
    <source>
        <dbReference type="Proteomes" id="UP000499080"/>
    </source>
</evidence>
<name>A0A4Y2JTB0_ARAVE</name>
<gene>
    <name evidence="1" type="ORF">AVEN_168031_1</name>
</gene>
<accession>A0A4Y2JTB0</accession>
<organism evidence="1 2">
    <name type="scientific">Araneus ventricosus</name>
    <name type="common">Orbweaver spider</name>
    <name type="synonym">Epeira ventricosa</name>
    <dbReference type="NCBI Taxonomy" id="182803"/>
    <lineage>
        <taxon>Eukaryota</taxon>
        <taxon>Metazoa</taxon>
        <taxon>Ecdysozoa</taxon>
        <taxon>Arthropoda</taxon>
        <taxon>Chelicerata</taxon>
        <taxon>Arachnida</taxon>
        <taxon>Araneae</taxon>
        <taxon>Araneomorphae</taxon>
        <taxon>Entelegynae</taxon>
        <taxon>Araneoidea</taxon>
        <taxon>Araneidae</taxon>
        <taxon>Araneus</taxon>
    </lineage>
</organism>
<protein>
    <submittedName>
        <fullName evidence="1">Uncharacterized protein</fullName>
    </submittedName>
</protein>
<comment type="caution">
    <text evidence="1">The sequence shown here is derived from an EMBL/GenBank/DDBJ whole genome shotgun (WGS) entry which is preliminary data.</text>
</comment>
<dbReference type="AlphaFoldDB" id="A0A4Y2JTB0"/>
<evidence type="ECO:0000313" key="1">
    <source>
        <dbReference type="EMBL" id="GBM93260.1"/>
    </source>
</evidence>
<reference evidence="1 2" key="1">
    <citation type="journal article" date="2019" name="Sci. Rep.">
        <title>Orb-weaving spider Araneus ventricosus genome elucidates the spidroin gene catalogue.</title>
        <authorList>
            <person name="Kono N."/>
            <person name="Nakamura H."/>
            <person name="Ohtoshi R."/>
            <person name="Moran D.A.P."/>
            <person name="Shinohara A."/>
            <person name="Yoshida Y."/>
            <person name="Fujiwara M."/>
            <person name="Mori M."/>
            <person name="Tomita M."/>
            <person name="Arakawa K."/>
        </authorList>
    </citation>
    <scope>NUCLEOTIDE SEQUENCE [LARGE SCALE GENOMIC DNA]</scope>
</reference>
<keyword evidence="2" id="KW-1185">Reference proteome</keyword>
<proteinExistence type="predicted"/>
<sequence length="212" mass="24554">MIESQTIVNMNTRFSLKVAHMGPLDVALLSKKPSLYEVSYTLRSYPGCMSHSKRKPTVSFIQQGIDEYAKCYSENLHLYQSNSQNQIIKEVDSQTLSGHVVYRYNLSLLEEESFMPWGRPQAFFAIHSPFNPINPMYEGKAIRSGFTYVVEIKLLYRNHMWNVMLVKYDKCFLQGIEHPNSILKNISPYKNRGTIDLDKQEVLVDSRNKYPG</sequence>